<keyword evidence="4" id="KW-0067">ATP-binding</keyword>
<dbReference type="GO" id="GO:0005829">
    <property type="term" value="C:cytosol"/>
    <property type="evidence" value="ECO:0007669"/>
    <property type="project" value="TreeGrafter"/>
</dbReference>
<keyword evidence="9" id="KW-1185">Reference proteome</keyword>
<evidence type="ECO:0000256" key="3">
    <source>
        <dbReference type="ARBA" id="ARBA00022806"/>
    </source>
</evidence>
<name>A0A9P8RL48_9PEZI</name>
<comment type="caution">
    <text evidence="8">The sequence shown here is derived from an EMBL/GenBank/DDBJ whole genome shotgun (WGS) entry which is preliminary data.</text>
</comment>
<dbReference type="Pfam" id="PF00270">
    <property type="entry name" value="DEAD"/>
    <property type="match status" value="1"/>
</dbReference>
<dbReference type="SUPFAM" id="SSF52540">
    <property type="entry name" value="P-loop containing nucleoside triphosphate hydrolases"/>
    <property type="match status" value="1"/>
</dbReference>
<protein>
    <recommendedName>
        <fullName evidence="7">DEAD/DEAH-box helicase domain-containing protein</fullName>
    </recommendedName>
</protein>
<dbReference type="EMBL" id="JAGHQM010001272">
    <property type="protein sequence ID" value="KAH0555992.1"/>
    <property type="molecule type" value="Genomic_DNA"/>
</dbReference>
<evidence type="ECO:0000259" key="7">
    <source>
        <dbReference type="Pfam" id="PF00270"/>
    </source>
</evidence>
<feature type="compositionally biased region" description="Basic residues" evidence="6">
    <location>
        <begin position="1"/>
        <end position="11"/>
    </location>
</feature>
<evidence type="ECO:0000256" key="1">
    <source>
        <dbReference type="ARBA" id="ARBA00022741"/>
    </source>
</evidence>
<dbReference type="PANTHER" id="PTHR47959:SF24">
    <property type="entry name" value="ATP-DEPENDENT RNA HELICASE"/>
    <property type="match status" value="1"/>
</dbReference>
<evidence type="ECO:0000313" key="8">
    <source>
        <dbReference type="EMBL" id="KAH0555992.1"/>
    </source>
</evidence>
<dbReference type="GO" id="GO:0016787">
    <property type="term" value="F:hydrolase activity"/>
    <property type="evidence" value="ECO:0007669"/>
    <property type="project" value="UniProtKB-KW"/>
</dbReference>
<evidence type="ECO:0000313" key="9">
    <source>
        <dbReference type="Proteomes" id="UP000750711"/>
    </source>
</evidence>
<dbReference type="Proteomes" id="UP000750711">
    <property type="component" value="Unassembled WGS sequence"/>
</dbReference>
<evidence type="ECO:0000256" key="6">
    <source>
        <dbReference type="SAM" id="MobiDB-lite"/>
    </source>
</evidence>
<keyword evidence="1" id="KW-0547">Nucleotide-binding</keyword>
<evidence type="ECO:0000256" key="5">
    <source>
        <dbReference type="ARBA" id="ARBA00022884"/>
    </source>
</evidence>
<dbReference type="PANTHER" id="PTHR47959">
    <property type="entry name" value="ATP-DEPENDENT RNA HELICASE RHLE-RELATED"/>
    <property type="match status" value="1"/>
</dbReference>
<evidence type="ECO:0000256" key="2">
    <source>
        <dbReference type="ARBA" id="ARBA00022801"/>
    </source>
</evidence>
<organism evidence="8 9">
    <name type="scientific">Trichoglossum hirsutum</name>
    <dbReference type="NCBI Taxonomy" id="265104"/>
    <lineage>
        <taxon>Eukaryota</taxon>
        <taxon>Fungi</taxon>
        <taxon>Dikarya</taxon>
        <taxon>Ascomycota</taxon>
        <taxon>Pezizomycotina</taxon>
        <taxon>Geoglossomycetes</taxon>
        <taxon>Geoglossales</taxon>
        <taxon>Geoglossaceae</taxon>
        <taxon>Trichoglossum</taxon>
    </lineage>
</organism>
<dbReference type="AlphaFoldDB" id="A0A9P8RL48"/>
<dbReference type="Gene3D" id="3.40.50.300">
    <property type="entry name" value="P-loop containing nucleotide triphosphate hydrolases"/>
    <property type="match status" value="1"/>
</dbReference>
<dbReference type="InterPro" id="IPR011545">
    <property type="entry name" value="DEAD/DEAH_box_helicase_dom"/>
</dbReference>
<feature type="region of interest" description="Disordered" evidence="6">
    <location>
        <begin position="1"/>
        <end position="81"/>
    </location>
</feature>
<proteinExistence type="predicted"/>
<keyword evidence="2" id="KW-0378">Hydrolase</keyword>
<dbReference type="GO" id="GO:0003723">
    <property type="term" value="F:RNA binding"/>
    <property type="evidence" value="ECO:0007669"/>
    <property type="project" value="UniProtKB-KW"/>
</dbReference>
<dbReference type="GO" id="GO:0003724">
    <property type="term" value="F:RNA helicase activity"/>
    <property type="evidence" value="ECO:0007669"/>
    <property type="project" value="TreeGrafter"/>
</dbReference>
<gene>
    <name evidence="8" type="ORF">GP486_006064</name>
</gene>
<keyword evidence="3" id="KW-0347">Helicase</keyword>
<dbReference type="GO" id="GO:0005524">
    <property type="term" value="F:ATP binding"/>
    <property type="evidence" value="ECO:0007669"/>
    <property type="project" value="UniProtKB-KW"/>
</dbReference>
<keyword evidence="5" id="KW-0694">RNA-binding</keyword>
<dbReference type="InterPro" id="IPR027417">
    <property type="entry name" value="P-loop_NTPase"/>
</dbReference>
<feature type="compositionally biased region" description="Polar residues" evidence="6">
    <location>
        <begin position="47"/>
        <end position="56"/>
    </location>
</feature>
<feature type="domain" description="DEAD/DEAH-box helicase" evidence="7">
    <location>
        <begin position="126"/>
        <end position="162"/>
    </location>
</feature>
<dbReference type="InterPro" id="IPR050079">
    <property type="entry name" value="DEAD_box_RNA_helicase"/>
</dbReference>
<reference evidence="8" key="1">
    <citation type="submission" date="2021-03" db="EMBL/GenBank/DDBJ databases">
        <title>Comparative genomics and phylogenomic investigation of the class Geoglossomycetes provide insights into ecological specialization and systematics.</title>
        <authorList>
            <person name="Melie T."/>
            <person name="Pirro S."/>
            <person name="Miller A.N."/>
            <person name="Quandt A."/>
        </authorList>
    </citation>
    <scope>NUCLEOTIDE SEQUENCE</scope>
    <source>
        <strain evidence="8">CAQ_001_2017</strain>
    </source>
</reference>
<sequence length="170" mass="17876">MPTAPSKRRKLNSSIQSNIKSKGVIPTNPTNSRETISGLVPNDEFGSETSDSSSQPGEDPEHDEDGYPASKEQIAADSSVVEPAKPAKSFKDLVSALNLIQVQGHLVGIIDSLCDACTALGYKQPTPIQAEAIPIALQGRDLIGLAETGSGKTATFALPILQGQNILLKL</sequence>
<accession>A0A9P8RL48</accession>
<evidence type="ECO:0000256" key="4">
    <source>
        <dbReference type="ARBA" id="ARBA00022840"/>
    </source>
</evidence>